<keyword evidence="7" id="KW-0276">Fatty acid metabolism</keyword>
<evidence type="ECO:0000256" key="7">
    <source>
        <dbReference type="ARBA" id="ARBA00022832"/>
    </source>
</evidence>
<evidence type="ECO:0000313" key="15">
    <source>
        <dbReference type="EMBL" id="JAP91838.1"/>
    </source>
</evidence>
<sequence length="178" mass="21575">NNINVFLWFINLCVTLVDVIYPVKYFKMYLIAIQSFMMLDVLNVILKLIPGQILTTLLQVISRLIVVWFVLPDQQVPTLYNYLMSIAWSIAEIVRYSFYQNKQLQWLKKIRYNMFFVLYPMGVLTGEIPLLWEHFNQYKRMADLIIILLYVPFFPYLYFHMIKQRNKQNKKDKQIKQE</sequence>
<evidence type="ECO:0000256" key="8">
    <source>
        <dbReference type="ARBA" id="ARBA00022989"/>
    </source>
</evidence>
<dbReference type="GO" id="GO:0030148">
    <property type="term" value="P:sphingolipid biosynthetic process"/>
    <property type="evidence" value="ECO:0007669"/>
    <property type="project" value="TreeGrafter"/>
</dbReference>
<keyword evidence="9" id="KW-0443">Lipid metabolism</keyword>
<keyword evidence="8 14" id="KW-1133">Transmembrane helix</keyword>
<dbReference type="GO" id="GO:0102158">
    <property type="term" value="F:very-long-chain (3R)-3-hydroxyacyl-CoA dehydratase activity"/>
    <property type="evidence" value="ECO:0007669"/>
    <property type="project" value="UniProtKB-EC"/>
</dbReference>
<dbReference type="AlphaFoldDB" id="A0A146K610"/>
<dbReference type="GO" id="GO:0030497">
    <property type="term" value="P:fatty acid elongation"/>
    <property type="evidence" value="ECO:0007669"/>
    <property type="project" value="TreeGrafter"/>
</dbReference>
<dbReference type="InterPro" id="IPR007482">
    <property type="entry name" value="Tyr_Pase-like_PTPLA"/>
</dbReference>
<feature type="transmembrane region" description="Helical" evidence="14">
    <location>
        <begin position="44"/>
        <end position="70"/>
    </location>
</feature>
<evidence type="ECO:0000256" key="9">
    <source>
        <dbReference type="ARBA" id="ARBA00023098"/>
    </source>
</evidence>
<organism evidence="15">
    <name type="scientific">Trepomonas sp. PC1</name>
    <dbReference type="NCBI Taxonomy" id="1076344"/>
    <lineage>
        <taxon>Eukaryota</taxon>
        <taxon>Metamonada</taxon>
        <taxon>Diplomonadida</taxon>
        <taxon>Hexamitidae</taxon>
        <taxon>Hexamitinae</taxon>
        <taxon>Trepomonas</taxon>
    </lineage>
</organism>
<evidence type="ECO:0000256" key="5">
    <source>
        <dbReference type="ARBA" id="ARBA00022516"/>
    </source>
</evidence>
<dbReference type="PANTHER" id="PTHR11035:SF3">
    <property type="entry name" value="VERY-LONG-CHAIN (3R)-3-HYDROXYACYL-COA DEHYDRATASE"/>
    <property type="match status" value="1"/>
</dbReference>
<dbReference type="UniPathway" id="UPA00094"/>
<evidence type="ECO:0000256" key="2">
    <source>
        <dbReference type="ARBA" id="ARBA00005194"/>
    </source>
</evidence>
<evidence type="ECO:0000256" key="3">
    <source>
        <dbReference type="ARBA" id="ARBA00007811"/>
    </source>
</evidence>
<feature type="non-terminal residue" evidence="15">
    <location>
        <position position="1"/>
    </location>
</feature>
<keyword evidence="10 14" id="KW-0472">Membrane</keyword>
<dbReference type="GO" id="GO:0042761">
    <property type="term" value="P:very long-chain fatty acid biosynthetic process"/>
    <property type="evidence" value="ECO:0007669"/>
    <property type="project" value="TreeGrafter"/>
</dbReference>
<keyword evidence="11" id="KW-0275">Fatty acid biosynthesis</keyword>
<comment type="subcellular location">
    <subcellularLocation>
        <location evidence="1">Membrane</location>
        <topology evidence="1">Multi-pass membrane protein</topology>
    </subcellularLocation>
</comment>
<proteinExistence type="inferred from homology"/>
<comment type="pathway">
    <text evidence="2">Lipid metabolism; fatty acid biosynthesis.</text>
</comment>
<evidence type="ECO:0000256" key="12">
    <source>
        <dbReference type="ARBA" id="ARBA00023239"/>
    </source>
</evidence>
<dbReference type="PANTHER" id="PTHR11035">
    <property type="entry name" value="VERY-LONG-CHAIN (3R)-3-HYDROXYACYL-COA DEHYDRATASE"/>
    <property type="match status" value="1"/>
</dbReference>
<gene>
    <name evidence="15" type="ORF">TPC1_16418</name>
</gene>
<evidence type="ECO:0000256" key="1">
    <source>
        <dbReference type="ARBA" id="ARBA00004141"/>
    </source>
</evidence>
<comment type="similarity">
    <text evidence="3">Belongs to the very long-chain fatty acids dehydratase HACD family.</text>
</comment>
<comment type="catalytic activity">
    <reaction evidence="13">
        <text>a very-long-chain (3R)-3-hydroxyacyl-CoA = a very-long-chain (2E)-enoyl-CoA + H2O</text>
        <dbReference type="Rhea" id="RHEA:45812"/>
        <dbReference type="ChEBI" id="CHEBI:15377"/>
        <dbReference type="ChEBI" id="CHEBI:83728"/>
        <dbReference type="ChEBI" id="CHEBI:85440"/>
        <dbReference type="EC" id="4.2.1.134"/>
    </reaction>
</comment>
<keyword evidence="12" id="KW-0456">Lyase</keyword>
<dbReference type="EMBL" id="GDID01004768">
    <property type="protein sequence ID" value="JAP91838.1"/>
    <property type="molecule type" value="Transcribed_RNA"/>
</dbReference>
<keyword evidence="5" id="KW-0444">Lipid biosynthesis</keyword>
<feature type="transmembrane region" description="Helical" evidence="14">
    <location>
        <begin position="6"/>
        <end position="23"/>
    </location>
</feature>
<reference evidence="15" key="1">
    <citation type="submission" date="2015-07" db="EMBL/GenBank/DDBJ databases">
        <title>Adaptation to a free-living lifestyle via gene acquisitions in the diplomonad Trepomonas sp. PC1.</title>
        <authorList>
            <person name="Xu F."/>
            <person name="Jerlstrom-Hultqvist J."/>
            <person name="Kolisko M."/>
            <person name="Simpson A.G.B."/>
            <person name="Roger A.J."/>
            <person name="Svard S.G."/>
            <person name="Andersson J.O."/>
        </authorList>
    </citation>
    <scope>NUCLEOTIDE SEQUENCE</scope>
    <source>
        <strain evidence="15">PC1</strain>
    </source>
</reference>
<name>A0A146K610_9EUKA</name>
<accession>A0A146K610</accession>
<evidence type="ECO:0000256" key="10">
    <source>
        <dbReference type="ARBA" id="ARBA00023136"/>
    </source>
</evidence>
<evidence type="ECO:0000256" key="11">
    <source>
        <dbReference type="ARBA" id="ARBA00023160"/>
    </source>
</evidence>
<evidence type="ECO:0000256" key="6">
    <source>
        <dbReference type="ARBA" id="ARBA00022692"/>
    </source>
</evidence>
<feature type="transmembrane region" description="Helical" evidence="14">
    <location>
        <begin position="82"/>
        <end position="98"/>
    </location>
</feature>
<feature type="transmembrane region" description="Helical" evidence="14">
    <location>
        <begin position="110"/>
        <end position="132"/>
    </location>
</feature>
<dbReference type="GO" id="GO:0005789">
    <property type="term" value="C:endoplasmic reticulum membrane"/>
    <property type="evidence" value="ECO:0007669"/>
    <property type="project" value="TreeGrafter"/>
</dbReference>
<keyword evidence="6 14" id="KW-0812">Transmembrane</keyword>
<protein>
    <recommendedName>
        <fullName evidence="4">very-long-chain (3R)-3-hydroxyacyl-CoA dehydratase</fullName>
        <ecNumber evidence="4">4.2.1.134</ecNumber>
    </recommendedName>
</protein>
<evidence type="ECO:0000256" key="4">
    <source>
        <dbReference type="ARBA" id="ARBA00013122"/>
    </source>
</evidence>
<feature type="transmembrane region" description="Helical" evidence="14">
    <location>
        <begin position="144"/>
        <end position="162"/>
    </location>
</feature>
<dbReference type="Pfam" id="PF04387">
    <property type="entry name" value="PTPLA"/>
    <property type="match status" value="1"/>
</dbReference>
<evidence type="ECO:0000256" key="13">
    <source>
        <dbReference type="ARBA" id="ARBA00036671"/>
    </source>
</evidence>
<dbReference type="EC" id="4.2.1.134" evidence="4"/>
<evidence type="ECO:0000256" key="14">
    <source>
        <dbReference type="SAM" id="Phobius"/>
    </source>
</evidence>